<evidence type="ECO:0000313" key="5">
    <source>
        <dbReference type="Proteomes" id="UP001303902"/>
    </source>
</evidence>
<keyword evidence="2" id="KW-0732">Signal</keyword>
<sequence>MKKNKVMPFAMSALLVGSALTPAIVFAQDDVKEEEKEMTPSFIKAEGIIDSVEKRENATFYTIKNEDKPAGFYVTDKTLVFDNSGKEIALVKGDKVTIYTDANKPMLAIYPPQYSPEVVIVEKDETGSVAVGKFDETLLSEEHSLKLNVGEKTELSSLSGKEVKIDDLAGKNLLVFYSITTMSIPAQTPPEKIVVLDDVKDEGESKPEPQEPETTPDPEASEMEAAVEAIIAADHKMVKDVKMVPLRAIAEELGFTVKSTGNGAIITKEGEARSFTITRGEKNYGYNKALRQFEEAPALLEKWKTYVPVSFVEDLME</sequence>
<dbReference type="SUPFAM" id="SSF55383">
    <property type="entry name" value="Copper amine oxidase, domain N"/>
    <property type="match status" value="1"/>
</dbReference>
<protein>
    <submittedName>
        <fullName evidence="4">Stalk domain-containing protein</fullName>
    </submittedName>
</protein>
<proteinExistence type="predicted"/>
<feature type="region of interest" description="Disordered" evidence="1">
    <location>
        <begin position="201"/>
        <end position="220"/>
    </location>
</feature>
<dbReference type="InterPro" id="IPR036582">
    <property type="entry name" value="Mao_N_sf"/>
</dbReference>
<dbReference type="Proteomes" id="UP001303902">
    <property type="component" value="Chromosome"/>
</dbReference>
<feature type="compositionally biased region" description="Acidic residues" evidence="1">
    <location>
        <begin position="210"/>
        <end position="220"/>
    </location>
</feature>
<accession>A0ABZ0L695</accession>
<evidence type="ECO:0000313" key="4">
    <source>
        <dbReference type="EMBL" id="WOV88089.1"/>
    </source>
</evidence>
<dbReference type="InterPro" id="IPR012854">
    <property type="entry name" value="Cu_amine_oxidase-like_N"/>
</dbReference>
<dbReference type="Pfam" id="PF07833">
    <property type="entry name" value="Cu_amine_oxidN1"/>
    <property type="match status" value="1"/>
</dbReference>
<evidence type="ECO:0000259" key="3">
    <source>
        <dbReference type="Pfam" id="PF07833"/>
    </source>
</evidence>
<dbReference type="EMBL" id="CP129118">
    <property type="protein sequence ID" value="WOV88089.1"/>
    <property type="molecule type" value="Genomic_DNA"/>
</dbReference>
<organism evidence="4 5">
    <name type="scientific">Sporosarcina oncorhynchi</name>
    <dbReference type="NCBI Taxonomy" id="3056444"/>
    <lineage>
        <taxon>Bacteria</taxon>
        <taxon>Bacillati</taxon>
        <taxon>Bacillota</taxon>
        <taxon>Bacilli</taxon>
        <taxon>Bacillales</taxon>
        <taxon>Caryophanaceae</taxon>
        <taxon>Sporosarcina</taxon>
    </lineage>
</organism>
<dbReference type="Gene3D" id="3.30.457.10">
    <property type="entry name" value="Copper amine oxidase-like, N-terminal domain"/>
    <property type="match status" value="1"/>
</dbReference>
<feature type="signal peptide" evidence="2">
    <location>
        <begin position="1"/>
        <end position="27"/>
    </location>
</feature>
<name>A0ABZ0L695_9BACL</name>
<reference evidence="4 5" key="1">
    <citation type="submission" date="2023-06" db="EMBL/GenBank/DDBJ databases">
        <title>Sporosarcina sp. nov., isolated from Korean tranditional fermented seafood 'Jeotgal'.</title>
        <authorList>
            <person name="Yang A.I."/>
            <person name="Shin N.-R."/>
        </authorList>
    </citation>
    <scope>NUCLEOTIDE SEQUENCE [LARGE SCALE GENOMIC DNA]</scope>
    <source>
        <strain evidence="4 5">T2O-4</strain>
    </source>
</reference>
<feature type="domain" description="Copper amine oxidase-like N-terminal" evidence="3">
    <location>
        <begin position="238"/>
        <end position="314"/>
    </location>
</feature>
<feature type="chain" id="PRO_5047077920" evidence="2">
    <location>
        <begin position="28"/>
        <end position="317"/>
    </location>
</feature>
<evidence type="ECO:0000256" key="2">
    <source>
        <dbReference type="SAM" id="SignalP"/>
    </source>
</evidence>
<gene>
    <name evidence="4" type="ORF">QWT69_02905</name>
</gene>
<evidence type="ECO:0000256" key="1">
    <source>
        <dbReference type="SAM" id="MobiDB-lite"/>
    </source>
</evidence>
<keyword evidence="5" id="KW-1185">Reference proteome</keyword>